<dbReference type="PROSITE" id="PS50110">
    <property type="entry name" value="RESPONSE_REGULATORY"/>
    <property type="match status" value="1"/>
</dbReference>
<dbReference type="GO" id="GO:0000160">
    <property type="term" value="P:phosphorelay signal transduction system"/>
    <property type="evidence" value="ECO:0007669"/>
    <property type="project" value="UniProtKB-KW"/>
</dbReference>
<reference evidence="6" key="1">
    <citation type="submission" date="2017-09" db="EMBL/GenBank/DDBJ databases">
        <title>Depth-based differentiation of microbial function through sediment-hosted aquifers and enrichment of novel symbionts in the deep terrestrial subsurface.</title>
        <authorList>
            <person name="Probst A.J."/>
            <person name="Ladd B."/>
            <person name="Jarett J.K."/>
            <person name="Geller-Mcgrath D.E."/>
            <person name="Sieber C.M.K."/>
            <person name="Emerson J.B."/>
            <person name="Anantharaman K."/>
            <person name="Thomas B.C."/>
            <person name="Malmstrom R."/>
            <person name="Stieglmeier M."/>
            <person name="Klingl A."/>
            <person name="Woyke T."/>
            <person name="Ryan C.M."/>
            <person name="Banfield J.F."/>
        </authorList>
    </citation>
    <scope>NUCLEOTIDE SEQUENCE [LARGE SCALE GENOMIC DNA]</scope>
</reference>
<evidence type="ECO:0000313" key="5">
    <source>
        <dbReference type="EMBL" id="PIS09008.1"/>
    </source>
</evidence>
<dbReference type="SMART" id="SM00448">
    <property type="entry name" value="REC"/>
    <property type="match status" value="1"/>
</dbReference>
<dbReference type="Proteomes" id="UP000230093">
    <property type="component" value="Unassembled WGS sequence"/>
</dbReference>
<comment type="caution">
    <text evidence="5">The sequence shown here is derived from an EMBL/GenBank/DDBJ whole genome shotgun (WGS) entry which is preliminary data.</text>
</comment>
<evidence type="ECO:0000256" key="2">
    <source>
        <dbReference type="ARBA" id="ARBA00023012"/>
    </source>
</evidence>
<evidence type="ECO:0000313" key="6">
    <source>
        <dbReference type="Proteomes" id="UP000230093"/>
    </source>
</evidence>
<dbReference type="InterPro" id="IPR001789">
    <property type="entry name" value="Sig_transdc_resp-reg_receiver"/>
</dbReference>
<gene>
    <name evidence="5" type="ORF">COT75_04065</name>
</gene>
<dbReference type="SUPFAM" id="SSF52172">
    <property type="entry name" value="CheY-like"/>
    <property type="match status" value="1"/>
</dbReference>
<name>A0A2H0WAS3_9BACT</name>
<evidence type="ECO:0000256" key="1">
    <source>
        <dbReference type="ARBA" id="ARBA00022553"/>
    </source>
</evidence>
<sequence>MGKILIVEDDSLIVKVYSTRLKADGHQVLTAFDGEIGLALAKKEKPEVILLDIMMPKVSGLEVLAELKKDSSTAKIPVILYSNLGREEEISKAKKLGAAVFLTKADYTPQQVVAKIESYLK</sequence>
<proteinExistence type="predicted"/>
<organism evidence="5 6">
    <name type="scientific">Candidatus Beckwithbacteria bacterium CG10_big_fil_rev_8_21_14_0_10_34_10</name>
    <dbReference type="NCBI Taxonomy" id="1974495"/>
    <lineage>
        <taxon>Bacteria</taxon>
        <taxon>Candidatus Beckwithiibacteriota</taxon>
    </lineage>
</organism>
<evidence type="ECO:0000256" key="3">
    <source>
        <dbReference type="PROSITE-ProRule" id="PRU00169"/>
    </source>
</evidence>
<dbReference type="AlphaFoldDB" id="A0A2H0WAS3"/>
<dbReference type="EMBL" id="PEZT01000023">
    <property type="protein sequence ID" value="PIS09008.1"/>
    <property type="molecule type" value="Genomic_DNA"/>
</dbReference>
<keyword evidence="1 3" id="KW-0597">Phosphoprotein</keyword>
<protein>
    <submittedName>
        <fullName evidence="5">Response regulator</fullName>
    </submittedName>
</protein>
<dbReference type="PANTHER" id="PTHR44591:SF14">
    <property type="entry name" value="PROTEIN PILG"/>
    <property type="match status" value="1"/>
</dbReference>
<keyword evidence="2" id="KW-0902">Two-component regulatory system</keyword>
<evidence type="ECO:0000259" key="4">
    <source>
        <dbReference type="PROSITE" id="PS50110"/>
    </source>
</evidence>
<feature type="modified residue" description="4-aspartylphosphate" evidence="3">
    <location>
        <position position="52"/>
    </location>
</feature>
<accession>A0A2H0WAS3</accession>
<dbReference type="InterPro" id="IPR050595">
    <property type="entry name" value="Bact_response_regulator"/>
</dbReference>
<dbReference type="PANTHER" id="PTHR44591">
    <property type="entry name" value="STRESS RESPONSE REGULATOR PROTEIN 1"/>
    <property type="match status" value="1"/>
</dbReference>
<dbReference type="Gene3D" id="3.40.50.2300">
    <property type="match status" value="1"/>
</dbReference>
<dbReference type="InterPro" id="IPR011006">
    <property type="entry name" value="CheY-like_superfamily"/>
</dbReference>
<feature type="domain" description="Response regulatory" evidence="4">
    <location>
        <begin position="3"/>
        <end position="119"/>
    </location>
</feature>
<dbReference type="Pfam" id="PF00072">
    <property type="entry name" value="Response_reg"/>
    <property type="match status" value="1"/>
</dbReference>